<dbReference type="InterPro" id="IPR036419">
    <property type="entry name" value="Ribosomal_S3_C_sf"/>
</dbReference>
<dbReference type="GO" id="GO:0005840">
    <property type="term" value="C:ribosome"/>
    <property type="evidence" value="ECO:0007669"/>
    <property type="project" value="UniProtKB-KW"/>
</dbReference>
<name>A0A4D6BNG0_9FLOR</name>
<dbReference type="EMBL" id="MH026109">
    <property type="protein sequence ID" value="QBX88728.1"/>
    <property type="molecule type" value="Genomic_DNA"/>
</dbReference>
<dbReference type="GO" id="GO:1990904">
    <property type="term" value="C:ribonucleoprotein complex"/>
    <property type="evidence" value="ECO:0007669"/>
    <property type="project" value="UniProtKB-KW"/>
</dbReference>
<gene>
    <name evidence="4" type="primary">rps3</name>
</gene>
<keyword evidence="3" id="KW-0687">Ribonucleoprotein</keyword>
<reference evidence="4" key="1">
    <citation type="journal article" date="2019" name="Phycologia">
        <title>Chloroplast and mitochondrial genomes of Balbiania investiens (Balbianiales, Nemaliophycidae).</title>
        <authorList>
            <person name="Evans J.R."/>
            <person name="StAmour N."/>
            <person name="Verbruggen H."/>
            <person name="Salomaki E.D."/>
            <person name="Vis M.L."/>
        </authorList>
    </citation>
    <scope>NUCLEOTIDE SEQUENCE</scope>
</reference>
<keyword evidence="4" id="KW-0496">Mitochondrion</keyword>
<accession>A0A4D6BNG0</accession>
<dbReference type="SUPFAM" id="SSF54821">
    <property type="entry name" value="Ribosomal protein S3 C-terminal domain"/>
    <property type="match status" value="1"/>
</dbReference>
<evidence type="ECO:0000256" key="3">
    <source>
        <dbReference type="ARBA" id="ARBA00023274"/>
    </source>
</evidence>
<comment type="similarity">
    <text evidence="1">Belongs to the universal ribosomal protein uS3 family.</text>
</comment>
<geneLocation type="mitochondrion" evidence="4"/>
<sequence>MSQKINPISFRLGLSQVWDTTFVTYGHNLQPYYFIFTKLELENYIKRFFISKYLLLGSSYWIIKHNKLVVIINYLNLKKSNTKVLKFNKHLSTLVTKWTNSPTKIYLLRNSIWSSSAELVISYIRITLQKENSLKKVIINTSKIINTQLQHKKTVYTIKGPLNLKLQGFKIISSGRFENSRSNMSKIIKYSGGSLPLPQLNNYVEYSYKEIYTKSGVCSLHVWMLYM</sequence>
<protein>
    <submittedName>
        <fullName evidence="4">Ribosomal protein S3</fullName>
    </submittedName>
</protein>
<dbReference type="Gene3D" id="3.30.1140.32">
    <property type="entry name" value="Ribosomal protein S3, C-terminal domain"/>
    <property type="match status" value="1"/>
</dbReference>
<proteinExistence type="inferred from homology"/>
<keyword evidence="2 4" id="KW-0689">Ribosomal protein</keyword>
<evidence type="ECO:0000256" key="1">
    <source>
        <dbReference type="ARBA" id="ARBA00010761"/>
    </source>
</evidence>
<evidence type="ECO:0000256" key="2">
    <source>
        <dbReference type="ARBA" id="ARBA00022980"/>
    </source>
</evidence>
<evidence type="ECO:0000313" key="4">
    <source>
        <dbReference type="EMBL" id="QBX88728.1"/>
    </source>
</evidence>
<organism evidence="4">
    <name type="scientific">Balbiania investiens</name>
    <dbReference type="NCBI Taxonomy" id="111861"/>
    <lineage>
        <taxon>Eukaryota</taxon>
        <taxon>Rhodophyta</taxon>
        <taxon>Florideophyceae</taxon>
        <taxon>Nemaliophycidae</taxon>
        <taxon>Balbianiales</taxon>
        <taxon>Balbianiaceae</taxon>
        <taxon>Balbiania</taxon>
    </lineage>
</organism>
<dbReference type="AlphaFoldDB" id="A0A4D6BNG0"/>